<evidence type="ECO:0000313" key="3">
    <source>
        <dbReference type="Proteomes" id="UP000830671"/>
    </source>
</evidence>
<feature type="signal peptide" evidence="1">
    <location>
        <begin position="1"/>
        <end position="16"/>
    </location>
</feature>
<accession>A0A9Q8SBM7</accession>
<proteinExistence type="predicted"/>
<keyword evidence="1" id="KW-0732">Signal</keyword>
<sequence>MIKFLFSALLLRSHSAMLQYAIQGSCHACQGRIGVSDGPDGGLRDCL</sequence>
<feature type="chain" id="PRO_5040502360" evidence="1">
    <location>
        <begin position="17"/>
        <end position="47"/>
    </location>
</feature>
<dbReference type="EMBL" id="CP019471">
    <property type="protein sequence ID" value="UQC73532.1"/>
    <property type="molecule type" value="Genomic_DNA"/>
</dbReference>
<name>A0A9Q8SBM7_9PEZI</name>
<dbReference type="RefSeq" id="XP_049135186.1">
    <property type="nucleotide sequence ID" value="XM_049279229.1"/>
</dbReference>
<evidence type="ECO:0000256" key="1">
    <source>
        <dbReference type="SAM" id="SignalP"/>
    </source>
</evidence>
<dbReference type="AlphaFoldDB" id="A0A9Q8SBM7"/>
<evidence type="ECO:0000313" key="2">
    <source>
        <dbReference type="EMBL" id="UQC73532.1"/>
    </source>
</evidence>
<protein>
    <submittedName>
        <fullName evidence="2">Uncharacterized protein</fullName>
    </submittedName>
</protein>
<dbReference type="KEGG" id="clup:CLUP02_00177"/>
<gene>
    <name evidence="2" type="ORF">CLUP02_00177</name>
</gene>
<organism evidence="2 3">
    <name type="scientific">Colletotrichum lupini</name>
    <dbReference type="NCBI Taxonomy" id="145971"/>
    <lineage>
        <taxon>Eukaryota</taxon>
        <taxon>Fungi</taxon>
        <taxon>Dikarya</taxon>
        <taxon>Ascomycota</taxon>
        <taxon>Pezizomycotina</taxon>
        <taxon>Sordariomycetes</taxon>
        <taxon>Hypocreomycetidae</taxon>
        <taxon>Glomerellales</taxon>
        <taxon>Glomerellaceae</taxon>
        <taxon>Colletotrichum</taxon>
        <taxon>Colletotrichum acutatum species complex</taxon>
    </lineage>
</organism>
<dbReference type="GeneID" id="73334239"/>
<keyword evidence="3" id="KW-1185">Reference proteome</keyword>
<dbReference type="Proteomes" id="UP000830671">
    <property type="component" value="Chromosome 1"/>
</dbReference>
<reference evidence="2" key="1">
    <citation type="journal article" date="2021" name="Mol. Plant Microbe Interact.">
        <title>Complete Genome Sequence of the Plant-Pathogenic Fungus Colletotrichum lupini.</title>
        <authorList>
            <person name="Baroncelli R."/>
            <person name="Pensec F."/>
            <person name="Da Lio D."/>
            <person name="Boufleur T."/>
            <person name="Vicente I."/>
            <person name="Sarrocco S."/>
            <person name="Picot A."/>
            <person name="Baraldi E."/>
            <person name="Sukno S."/>
            <person name="Thon M."/>
            <person name="Le Floch G."/>
        </authorList>
    </citation>
    <scope>NUCLEOTIDE SEQUENCE</scope>
    <source>
        <strain evidence="2">IMI 504893</strain>
    </source>
</reference>